<sequence length="667" mass="73886">ANPITNRIIGEILSISSDRQRLEYMQQNYWQLEAFLSLITQYFPQDAPAKQAGLDLVLRRKGLATEAGLLMRTLILSGRYSHLKSELEKLGQLIQQVGAFTLKVPSQPAQYSAYQQQLARFKQEQEDVERSLSRQIPEMNLQSQLDSASREAIAQCLPEGATLVEFVRVKVCNFHAVRANGDKLWFPARYLAFVLSSGESDSVEMIDLGEAEEIDRLCRIFRQSVSGEEQSNSDRDIALPTSKAKTPVEEAPSPVLPLIYTTPEGQDLYQKLIAPLKPYLQPHQTLYIAPDGELNTLPFGILSENGSAYLMAEYALRYVNVGRDLLRFQVQIPVQYTESLVIANPDYNLQGDDVASPPGNDEVRSLSRELGRGSGDAFEPLPGTQIEGSRIAKLLGVPVYTQAQAVKSLLSRCHSPEIVHIATHGYFLPIDQTPPDVRGFGGLPTIEMVGVESDGMAMQQGRRLHLQGLQDPMRRSGLAFAGANTVLQERLLPGDAEDGLLTAQNTVKVDLTGTRLVVMSACDTALGDQSIGEGVLGLRRSFILAGAETVVMSLWKVPDVPTAILMERFYHNLFETDLGRTVALEEAQEYLKTIQVSQLRQEWLTPEAIEQVEQVSYDSAQELQELTTKPDDFMPFTGTKYWAAFVCIGNPSPFPKSTSLSLPLNPI</sequence>
<reference evidence="2 3" key="1">
    <citation type="submission" date="2021-03" db="EMBL/GenBank/DDBJ databases">
        <title>Metabolic Capacity of the Antarctic Cyanobacterium Phormidium pseudopriestleyi that Sustains Oxygenic Photosynthesis in the Presence of Hydrogen Sulfide.</title>
        <authorList>
            <person name="Lumian J.E."/>
            <person name="Jungblut A.D."/>
            <person name="Dillon M.L."/>
            <person name="Hawes I."/>
            <person name="Doran P.T."/>
            <person name="Mackey T.J."/>
            <person name="Dick G.J."/>
            <person name="Grettenberger C.L."/>
            <person name="Sumner D.Y."/>
        </authorList>
    </citation>
    <scope>NUCLEOTIDE SEQUENCE [LARGE SCALE GENOMIC DNA]</scope>
    <source>
        <strain evidence="2 3">FRX01</strain>
    </source>
</reference>
<accession>A0ABS3FU91</accession>
<dbReference type="Proteomes" id="UP000664844">
    <property type="component" value="Unassembled WGS sequence"/>
</dbReference>
<proteinExistence type="predicted"/>
<dbReference type="InterPro" id="IPR024983">
    <property type="entry name" value="CHAT_dom"/>
</dbReference>
<comment type="caution">
    <text evidence="2">The sequence shown here is derived from an EMBL/GenBank/DDBJ whole genome shotgun (WGS) entry which is preliminary data.</text>
</comment>
<evidence type="ECO:0000259" key="1">
    <source>
        <dbReference type="Pfam" id="PF12770"/>
    </source>
</evidence>
<evidence type="ECO:0000313" key="2">
    <source>
        <dbReference type="EMBL" id="MBO0350559.1"/>
    </source>
</evidence>
<dbReference type="EMBL" id="JAFLQW010000426">
    <property type="protein sequence ID" value="MBO0350559.1"/>
    <property type="molecule type" value="Genomic_DNA"/>
</dbReference>
<name>A0ABS3FU91_9CYAN</name>
<organism evidence="2 3">
    <name type="scientific">Phormidium pseudopriestleyi FRX01</name>
    <dbReference type="NCBI Taxonomy" id="1759528"/>
    <lineage>
        <taxon>Bacteria</taxon>
        <taxon>Bacillati</taxon>
        <taxon>Cyanobacteriota</taxon>
        <taxon>Cyanophyceae</taxon>
        <taxon>Oscillatoriophycideae</taxon>
        <taxon>Oscillatoriales</taxon>
        <taxon>Oscillatoriaceae</taxon>
        <taxon>Phormidium</taxon>
    </lineage>
</organism>
<feature type="domain" description="CHAT" evidence="1">
    <location>
        <begin position="263"/>
        <end position="650"/>
    </location>
</feature>
<evidence type="ECO:0000313" key="3">
    <source>
        <dbReference type="Proteomes" id="UP000664844"/>
    </source>
</evidence>
<protein>
    <submittedName>
        <fullName evidence="2">CHAT domain-containing protein</fullName>
    </submittedName>
</protein>
<feature type="non-terminal residue" evidence="2">
    <location>
        <position position="1"/>
    </location>
</feature>
<gene>
    <name evidence="2" type="ORF">J0895_15935</name>
</gene>
<dbReference type="Pfam" id="PF12770">
    <property type="entry name" value="CHAT"/>
    <property type="match status" value="1"/>
</dbReference>
<keyword evidence="3" id="KW-1185">Reference proteome</keyword>
<dbReference type="RefSeq" id="WP_207089032.1">
    <property type="nucleotide sequence ID" value="NZ_JAFLQW010000426.1"/>
</dbReference>